<reference evidence="9 10" key="1">
    <citation type="submission" date="2017-10" db="EMBL/GenBank/DDBJ databases">
        <title>Novel microbial diversity and functional potential in the marine mammal oral microbiome.</title>
        <authorList>
            <person name="Dudek N.K."/>
            <person name="Sun C.L."/>
            <person name="Burstein D."/>
            <person name="Kantor R.S."/>
            <person name="Aliaga Goltsman D.S."/>
            <person name="Bik E.M."/>
            <person name="Thomas B.C."/>
            <person name="Banfield J.F."/>
            <person name="Relman D.A."/>
        </authorList>
    </citation>
    <scope>NUCLEOTIDE SEQUENCE [LARGE SCALE GENOMIC DNA]</scope>
    <source>
        <strain evidence="9">DOLZORAL124_49_17</strain>
    </source>
</reference>
<dbReference type="Gene3D" id="1.10.287.130">
    <property type="match status" value="1"/>
</dbReference>
<dbReference type="SUPFAM" id="SSF47384">
    <property type="entry name" value="Homodimeric domain of signal transducing histidine kinase"/>
    <property type="match status" value="1"/>
</dbReference>
<dbReference type="InterPro" id="IPR003594">
    <property type="entry name" value="HATPase_dom"/>
</dbReference>
<dbReference type="InterPro" id="IPR011006">
    <property type="entry name" value="CheY-like_superfamily"/>
</dbReference>
<dbReference type="PANTHER" id="PTHR43547">
    <property type="entry name" value="TWO-COMPONENT HISTIDINE KINASE"/>
    <property type="match status" value="1"/>
</dbReference>
<feature type="modified residue" description="4-aspartylphosphate" evidence="6">
    <location>
        <position position="59"/>
    </location>
</feature>
<protein>
    <recommendedName>
        <fullName evidence="2">histidine kinase</fullName>
        <ecNumber evidence="2">2.7.13.3</ecNumber>
    </recommendedName>
</protein>
<dbReference type="SMART" id="SM00387">
    <property type="entry name" value="HATPase_c"/>
    <property type="match status" value="1"/>
</dbReference>
<dbReference type="PRINTS" id="PR00344">
    <property type="entry name" value="BCTRLSENSOR"/>
</dbReference>
<evidence type="ECO:0000259" key="7">
    <source>
        <dbReference type="PROSITE" id="PS50109"/>
    </source>
</evidence>
<gene>
    <name evidence="9" type="ORF">CSB45_12270</name>
</gene>
<dbReference type="EMBL" id="PDPS01000036">
    <property type="protein sequence ID" value="PID56297.1"/>
    <property type="molecule type" value="Genomic_DNA"/>
</dbReference>
<dbReference type="Proteomes" id="UP000229740">
    <property type="component" value="Unassembled WGS sequence"/>
</dbReference>
<evidence type="ECO:0000256" key="1">
    <source>
        <dbReference type="ARBA" id="ARBA00000085"/>
    </source>
</evidence>
<keyword evidence="4" id="KW-0808">Transferase</keyword>
<dbReference type="InterPro" id="IPR001789">
    <property type="entry name" value="Sig_transdc_resp-reg_receiver"/>
</dbReference>
<evidence type="ECO:0000256" key="2">
    <source>
        <dbReference type="ARBA" id="ARBA00012438"/>
    </source>
</evidence>
<sequence length="377" mass="42025">MDVEYVKSSKILAIDDEPINLKMLSDSLSLLGFTVIAAKDGPSAFRVLETESPDLILLDVRMPGMNGFDVCRTLKSSEATRDIPVIFMTALSETADKLEGFDAGGIDYVTKPIHQRELWARIVTHLTVYKFQQQLRDQNKELEKLNTAKDTFLSIISHDLRGPFNVLLPLTKLIDEQIETQSKESIKTHVKKLRSAAERVYALLENLLTWSRIQRGCIEYHPQEISLNGLLQHNENLFAHLAEQKNIQIISSAPEDSSAYADCSMVDTVIRNLLSNALKFTPEGGRVELTVARHDCDVEIAVADTGTGVPEEHLHKLFRLDAKYTRQGTDGESGTGLGLILCRDLVEKNGGRIWIESKAEEGSTLRFTLPCSASSTQ</sequence>
<accession>A0A2G6E2W5</accession>
<dbReference type="SUPFAM" id="SSF55874">
    <property type="entry name" value="ATPase domain of HSP90 chaperone/DNA topoisomerase II/histidine kinase"/>
    <property type="match status" value="1"/>
</dbReference>
<dbReference type="PROSITE" id="PS50110">
    <property type="entry name" value="RESPONSE_REGULATORY"/>
    <property type="match status" value="1"/>
</dbReference>
<dbReference type="CDD" id="cd00082">
    <property type="entry name" value="HisKA"/>
    <property type="match status" value="1"/>
</dbReference>
<dbReference type="PANTHER" id="PTHR43547:SF2">
    <property type="entry name" value="HYBRID SIGNAL TRANSDUCTION HISTIDINE KINASE C"/>
    <property type="match status" value="1"/>
</dbReference>
<evidence type="ECO:0000256" key="6">
    <source>
        <dbReference type="PROSITE-ProRule" id="PRU00169"/>
    </source>
</evidence>
<dbReference type="Pfam" id="PF02518">
    <property type="entry name" value="HATPase_c"/>
    <property type="match status" value="1"/>
</dbReference>
<evidence type="ECO:0000313" key="9">
    <source>
        <dbReference type="EMBL" id="PID56297.1"/>
    </source>
</evidence>
<evidence type="ECO:0000256" key="3">
    <source>
        <dbReference type="ARBA" id="ARBA00022553"/>
    </source>
</evidence>
<dbReference type="InterPro" id="IPR036097">
    <property type="entry name" value="HisK_dim/P_sf"/>
</dbReference>
<comment type="caution">
    <text evidence="9">The sequence shown here is derived from an EMBL/GenBank/DDBJ whole genome shotgun (WGS) entry which is preliminary data.</text>
</comment>
<dbReference type="InterPro" id="IPR004358">
    <property type="entry name" value="Sig_transdc_His_kin-like_C"/>
</dbReference>
<dbReference type="AlphaFoldDB" id="A0A2G6E2W5"/>
<dbReference type="SMART" id="SM00448">
    <property type="entry name" value="REC"/>
    <property type="match status" value="1"/>
</dbReference>
<dbReference type="Gene3D" id="3.30.565.10">
    <property type="entry name" value="Histidine kinase-like ATPase, C-terminal domain"/>
    <property type="match status" value="1"/>
</dbReference>
<dbReference type="Gene3D" id="3.40.50.2300">
    <property type="match status" value="1"/>
</dbReference>
<evidence type="ECO:0000259" key="8">
    <source>
        <dbReference type="PROSITE" id="PS50110"/>
    </source>
</evidence>
<feature type="domain" description="Histidine kinase" evidence="7">
    <location>
        <begin position="155"/>
        <end position="373"/>
    </location>
</feature>
<dbReference type="SMART" id="SM00388">
    <property type="entry name" value="HisKA"/>
    <property type="match status" value="1"/>
</dbReference>
<evidence type="ECO:0000256" key="4">
    <source>
        <dbReference type="ARBA" id="ARBA00022679"/>
    </source>
</evidence>
<name>A0A2G6E2W5_9BACT</name>
<keyword evidence="5 9" id="KW-0418">Kinase</keyword>
<comment type="catalytic activity">
    <reaction evidence="1">
        <text>ATP + protein L-histidine = ADP + protein N-phospho-L-histidine.</text>
        <dbReference type="EC" id="2.7.13.3"/>
    </reaction>
</comment>
<dbReference type="FunFam" id="3.30.565.10:FF:000006">
    <property type="entry name" value="Sensor histidine kinase WalK"/>
    <property type="match status" value="1"/>
</dbReference>
<dbReference type="SUPFAM" id="SSF52172">
    <property type="entry name" value="CheY-like"/>
    <property type="match status" value="1"/>
</dbReference>
<dbReference type="Pfam" id="PF00512">
    <property type="entry name" value="HisKA"/>
    <property type="match status" value="1"/>
</dbReference>
<dbReference type="GO" id="GO:0000155">
    <property type="term" value="F:phosphorelay sensor kinase activity"/>
    <property type="evidence" value="ECO:0007669"/>
    <property type="project" value="InterPro"/>
</dbReference>
<dbReference type="CDD" id="cd19920">
    <property type="entry name" value="REC_PA4781-like"/>
    <property type="match status" value="1"/>
</dbReference>
<dbReference type="InterPro" id="IPR036890">
    <property type="entry name" value="HATPase_C_sf"/>
</dbReference>
<proteinExistence type="predicted"/>
<feature type="domain" description="Response regulatory" evidence="8">
    <location>
        <begin position="10"/>
        <end position="126"/>
    </location>
</feature>
<dbReference type="Pfam" id="PF00072">
    <property type="entry name" value="Response_reg"/>
    <property type="match status" value="1"/>
</dbReference>
<organism evidence="9 10">
    <name type="scientific">candidate division KSB3 bacterium</name>
    <dbReference type="NCBI Taxonomy" id="2044937"/>
    <lineage>
        <taxon>Bacteria</taxon>
        <taxon>candidate division KSB3</taxon>
    </lineage>
</organism>
<dbReference type="PROSITE" id="PS50109">
    <property type="entry name" value="HIS_KIN"/>
    <property type="match status" value="1"/>
</dbReference>
<dbReference type="InterPro" id="IPR003661">
    <property type="entry name" value="HisK_dim/P_dom"/>
</dbReference>
<evidence type="ECO:0000256" key="5">
    <source>
        <dbReference type="ARBA" id="ARBA00022777"/>
    </source>
</evidence>
<dbReference type="EC" id="2.7.13.3" evidence="2"/>
<dbReference type="InterPro" id="IPR005467">
    <property type="entry name" value="His_kinase_dom"/>
</dbReference>
<keyword evidence="3 6" id="KW-0597">Phosphoprotein</keyword>
<evidence type="ECO:0000313" key="10">
    <source>
        <dbReference type="Proteomes" id="UP000229740"/>
    </source>
</evidence>